<dbReference type="GO" id="GO:0034909">
    <property type="term" value="F:6-hydroxypseudooxynicotine dehydrogenase activity"/>
    <property type="evidence" value="ECO:0007669"/>
    <property type="project" value="UniProtKB-EC"/>
</dbReference>
<dbReference type="KEGG" id="sbae:DSM104329_02334"/>
<name>A0A9E7C0V6_9ACTN</name>
<keyword evidence="6" id="KW-1185">Reference proteome</keyword>
<evidence type="ECO:0000256" key="3">
    <source>
        <dbReference type="ARBA" id="ARBA00023002"/>
    </source>
</evidence>
<dbReference type="InterPro" id="IPR051312">
    <property type="entry name" value="Diverse_Substr_Oxidored"/>
</dbReference>
<dbReference type="PANTHER" id="PTHR42659:SF2">
    <property type="entry name" value="XANTHINE DEHYDROGENASE SUBUNIT C-RELATED"/>
    <property type="match status" value="1"/>
</dbReference>
<dbReference type="InterPro" id="IPR016166">
    <property type="entry name" value="FAD-bd_PCMH"/>
</dbReference>
<dbReference type="Pfam" id="PF00941">
    <property type="entry name" value="FAD_binding_5"/>
    <property type="match status" value="1"/>
</dbReference>
<dbReference type="SMART" id="SM01092">
    <property type="entry name" value="CO_deh_flav_C"/>
    <property type="match status" value="1"/>
</dbReference>
<dbReference type="SUPFAM" id="SSF56176">
    <property type="entry name" value="FAD-binding/transporter-associated domain-like"/>
    <property type="match status" value="1"/>
</dbReference>
<dbReference type="FunFam" id="3.30.465.10:FF:000017">
    <property type="entry name" value="Xanthine dehydrogenase, FAD binding subunit"/>
    <property type="match status" value="1"/>
</dbReference>
<dbReference type="InterPro" id="IPR016169">
    <property type="entry name" value="FAD-bd_PCMH_sub2"/>
</dbReference>
<dbReference type="InterPro" id="IPR002346">
    <property type="entry name" value="Mopterin_DH_FAD-bd"/>
</dbReference>
<accession>A0A9E7C0V6</accession>
<dbReference type="Gene3D" id="3.30.390.50">
    <property type="entry name" value="CO dehydrogenase flavoprotein, C-terminal domain"/>
    <property type="match status" value="1"/>
</dbReference>
<dbReference type="Gene3D" id="3.30.465.10">
    <property type="match status" value="1"/>
</dbReference>
<keyword evidence="3 5" id="KW-0560">Oxidoreductase</keyword>
<dbReference type="PROSITE" id="PS51387">
    <property type="entry name" value="FAD_PCMH"/>
    <property type="match status" value="1"/>
</dbReference>
<dbReference type="InterPro" id="IPR005107">
    <property type="entry name" value="CO_DH_flav_C"/>
</dbReference>
<dbReference type="InterPro" id="IPR016167">
    <property type="entry name" value="FAD-bd_PCMH_sub1"/>
</dbReference>
<feature type="domain" description="FAD-binding PCMH-type" evidence="4">
    <location>
        <begin position="1"/>
        <end position="178"/>
    </location>
</feature>
<dbReference type="SUPFAM" id="SSF55447">
    <property type="entry name" value="CO dehydrogenase flavoprotein C-terminal domain-like"/>
    <property type="match status" value="1"/>
</dbReference>
<dbReference type="EC" id="1.5.99.14" evidence="5"/>
<dbReference type="Gene3D" id="3.30.43.10">
    <property type="entry name" value="Uridine Diphospho-n-acetylenolpyruvylglucosamine Reductase, domain 2"/>
    <property type="match status" value="1"/>
</dbReference>
<proteinExistence type="predicted"/>
<dbReference type="GO" id="GO:0071949">
    <property type="term" value="F:FAD binding"/>
    <property type="evidence" value="ECO:0007669"/>
    <property type="project" value="InterPro"/>
</dbReference>
<reference evidence="5" key="1">
    <citation type="journal article" date="2022" name="Int. J. Syst. Evol. Microbiol.">
        <title>Pseudomonas aegrilactucae sp. nov. and Pseudomonas morbosilactucae sp. nov., pathogens causing bacterial rot of lettuce in Japan.</title>
        <authorList>
            <person name="Sawada H."/>
            <person name="Fujikawa T."/>
            <person name="Satou M."/>
        </authorList>
    </citation>
    <scope>NUCLEOTIDE SEQUENCE</scope>
    <source>
        <strain evidence="5">0166_1</strain>
    </source>
</reference>
<evidence type="ECO:0000313" key="6">
    <source>
        <dbReference type="Proteomes" id="UP001162834"/>
    </source>
</evidence>
<evidence type="ECO:0000256" key="2">
    <source>
        <dbReference type="ARBA" id="ARBA00022827"/>
    </source>
</evidence>
<dbReference type="InterPro" id="IPR036318">
    <property type="entry name" value="FAD-bd_PCMH-like_sf"/>
</dbReference>
<dbReference type="EMBL" id="CP087164">
    <property type="protein sequence ID" value="UGS35937.1"/>
    <property type="molecule type" value="Genomic_DNA"/>
</dbReference>
<dbReference type="PANTHER" id="PTHR42659">
    <property type="entry name" value="XANTHINE DEHYDROGENASE SUBUNIT C-RELATED"/>
    <property type="match status" value="1"/>
</dbReference>
<organism evidence="5 6">
    <name type="scientific">Capillimicrobium parvum</name>
    <dbReference type="NCBI Taxonomy" id="2884022"/>
    <lineage>
        <taxon>Bacteria</taxon>
        <taxon>Bacillati</taxon>
        <taxon>Actinomycetota</taxon>
        <taxon>Thermoleophilia</taxon>
        <taxon>Solirubrobacterales</taxon>
        <taxon>Capillimicrobiaceae</taxon>
        <taxon>Capillimicrobium</taxon>
    </lineage>
</organism>
<evidence type="ECO:0000259" key="4">
    <source>
        <dbReference type="PROSITE" id="PS51387"/>
    </source>
</evidence>
<keyword evidence="2" id="KW-0274">FAD</keyword>
<dbReference type="AlphaFoldDB" id="A0A9E7C0V6"/>
<sequence length="289" mass="30858">MKAAPMGYVRPGTVAEAVAELARHDGTARVLAGGQSLVPMMHMRLMRPSTVIDINALDTELGRIEANGSDTLIGALVRYRELETSPVVAERLPILSTIVRHIGDRQVRNRGTVGGALAQADPTGELALACLALGAEVTARSARGERTIPISEFFEGAYASALEPDELLTAVRVPLAPTHCRFFERARKHNDFAVLSVLAMGSAAPDGRWSSVRLALGGVDERPVLATAAAASLEDRIWDDAAIAEAAALALDAIDPPDDVRASAEYRRHLVGVHVRRVLADLDQRGQGR</sequence>
<keyword evidence="1" id="KW-0285">Flavoprotein</keyword>
<protein>
    <submittedName>
        <fullName evidence="5">6-hydroxypseudooxynicotine dehydrogenase complex subunit alpha</fullName>
        <ecNumber evidence="5">1.5.99.14</ecNumber>
    </submittedName>
</protein>
<dbReference type="Proteomes" id="UP001162834">
    <property type="component" value="Chromosome"/>
</dbReference>
<evidence type="ECO:0000256" key="1">
    <source>
        <dbReference type="ARBA" id="ARBA00022630"/>
    </source>
</evidence>
<gene>
    <name evidence="5" type="primary">kdhA_2</name>
    <name evidence="5" type="ORF">DSM104329_02334</name>
</gene>
<dbReference type="Pfam" id="PF03450">
    <property type="entry name" value="CO_deh_flav_C"/>
    <property type="match status" value="1"/>
</dbReference>
<dbReference type="InterPro" id="IPR036683">
    <property type="entry name" value="CO_DH_flav_C_dom_sf"/>
</dbReference>
<evidence type="ECO:0000313" key="5">
    <source>
        <dbReference type="EMBL" id="UGS35937.1"/>
    </source>
</evidence>